<dbReference type="EMBL" id="QFFG01000003">
    <property type="protein sequence ID" value="PWG05277.1"/>
    <property type="molecule type" value="Genomic_DNA"/>
</dbReference>
<dbReference type="Proteomes" id="UP000245670">
    <property type="component" value="Unassembled WGS sequence"/>
</dbReference>
<accession>A0A2U2JAC0</accession>
<keyword evidence="2" id="KW-1185">Reference proteome</keyword>
<reference evidence="1 2" key="1">
    <citation type="submission" date="2018-05" db="EMBL/GenBank/DDBJ databases">
        <title>Polaribacter aquimarinus sp. nov., isolated from sediment in a sediment of sea.</title>
        <authorList>
            <person name="Lu D."/>
        </authorList>
    </citation>
    <scope>NUCLEOTIDE SEQUENCE [LARGE SCALE GENOMIC DNA]</scope>
    <source>
        <strain evidence="1 2">ZY113</strain>
    </source>
</reference>
<dbReference type="OrthoDB" id="982449at2"/>
<evidence type="ECO:0000313" key="1">
    <source>
        <dbReference type="EMBL" id="PWG05277.1"/>
    </source>
</evidence>
<evidence type="ECO:0000313" key="2">
    <source>
        <dbReference type="Proteomes" id="UP000245670"/>
    </source>
</evidence>
<organism evidence="1 2">
    <name type="scientific">Polaribacter aquimarinus</name>
    <dbReference type="NCBI Taxonomy" id="2100726"/>
    <lineage>
        <taxon>Bacteria</taxon>
        <taxon>Pseudomonadati</taxon>
        <taxon>Bacteroidota</taxon>
        <taxon>Flavobacteriia</taxon>
        <taxon>Flavobacteriales</taxon>
        <taxon>Flavobacteriaceae</taxon>
    </lineage>
</organism>
<proteinExistence type="predicted"/>
<dbReference type="RefSeq" id="WP_109404821.1">
    <property type="nucleotide sequence ID" value="NZ_QFFG01000003.1"/>
</dbReference>
<gene>
    <name evidence="1" type="ORF">DIS07_08550</name>
</gene>
<dbReference type="AlphaFoldDB" id="A0A2U2JAC0"/>
<sequence length="214" mass="25234">MSRSLKSKILSLLSVFFLLISIKVYSQNKELDVVAKQMFIDMNNRDFDAIVNMTYPKVFDFASKEQMKNLIKTVFEGNKEMSINIPKIIPVYKLSKIFKKEKNNLEYAFVSYDLKMKMTFHNIEFDDEKKKMMIPMMKAKGMFVKFISNNSMDVLMKDRITIILRDDSTKNKWTMMNYDPDSPLFYQMTPTPLIEAAKKYKQDLLLVSKKNSEK</sequence>
<protein>
    <submittedName>
        <fullName evidence="1">Uncharacterized protein</fullName>
    </submittedName>
</protein>
<comment type="caution">
    <text evidence="1">The sequence shown here is derived from an EMBL/GenBank/DDBJ whole genome shotgun (WGS) entry which is preliminary data.</text>
</comment>
<name>A0A2U2JAC0_9FLAO</name>